<dbReference type="EnsemblPlants" id="KEH37272">
    <property type="protein sequence ID" value="KEH37272"/>
    <property type="gene ID" value="MTR_2g436910"/>
</dbReference>
<name>A0A072V623_MEDTR</name>
<accession>A0A072V623</accession>
<reference evidence="1 3" key="2">
    <citation type="journal article" date="2014" name="BMC Genomics">
        <title>An improved genome release (version Mt4.0) for the model legume Medicago truncatula.</title>
        <authorList>
            <person name="Tang H."/>
            <person name="Krishnakumar V."/>
            <person name="Bidwell S."/>
            <person name="Rosen B."/>
            <person name="Chan A."/>
            <person name="Zhou S."/>
            <person name="Gentzbittel L."/>
            <person name="Childs K.L."/>
            <person name="Yandell M."/>
            <person name="Gundlach H."/>
            <person name="Mayer K.F."/>
            <person name="Schwartz D.C."/>
            <person name="Town C.D."/>
        </authorList>
    </citation>
    <scope>GENOME REANNOTATION</scope>
    <source>
        <strain evidence="1">A17</strain>
        <strain evidence="2 3">cv. Jemalong A17</strain>
    </source>
</reference>
<reference evidence="1 3" key="1">
    <citation type="journal article" date="2011" name="Nature">
        <title>The Medicago genome provides insight into the evolution of rhizobial symbioses.</title>
        <authorList>
            <person name="Young N.D."/>
            <person name="Debelle F."/>
            <person name="Oldroyd G.E."/>
            <person name="Geurts R."/>
            <person name="Cannon S.B."/>
            <person name="Udvardi M.K."/>
            <person name="Benedito V.A."/>
            <person name="Mayer K.F."/>
            <person name="Gouzy J."/>
            <person name="Schoof H."/>
            <person name="Van de Peer Y."/>
            <person name="Proost S."/>
            <person name="Cook D.R."/>
            <person name="Meyers B.C."/>
            <person name="Spannagl M."/>
            <person name="Cheung F."/>
            <person name="De Mita S."/>
            <person name="Krishnakumar V."/>
            <person name="Gundlach H."/>
            <person name="Zhou S."/>
            <person name="Mudge J."/>
            <person name="Bharti A.K."/>
            <person name="Murray J.D."/>
            <person name="Naoumkina M.A."/>
            <person name="Rosen B."/>
            <person name="Silverstein K.A."/>
            <person name="Tang H."/>
            <person name="Rombauts S."/>
            <person name="Zhao P.X."/>
            <person name="Zhou P."/>
            <person name="Barbe V."/>
            <person name="Bardou P."/>
            <person name="Bechner M."/>
            <person name="Bellec A."/>
            <person name="Berger A."/>
            <person name="Berges H."/>
            <person name="Bidwell S."/>
            <person name="Bisseling T."/>
            <person name="Choisne N."/>
            <person name="Couloux A."/>
            <person name="Denny R."/>
            <person name="Deshpande S."/>
            <person name="Dai X."/>
            <person name="Doyle J.J."/>
            <person name="Dudez A.M."/>
            <person name="Farmer A.D."/>
            <person name="Fouteau S."/>
            <person name="Franken C."/>
            <person name="Gibelin C."/>
            <person name="Gish J."/>
            <person name="Goldstein S."/>
            <person name="Gonzalez A.J."/>
            <person name="Green P.J."/>
            <person name="Hallab A."/>
            <person name="Hartog M."/>
            <person name="Hua A."/>
            <person name="Humphray S.J."/>
            <person name="Jeong D.H."/>
            <person name="Jing Y."/>
            <person name="Jocker A."/>
            <person name="Kenton S.M."/>
            <person name="Kim D.J."/>
            <person name="Klee K."/>
            <person name="Lai H."/>
            <person name="Lang C."/>
            <person name="Lin S."/>
            <person name="Macmil S.L."/>
            <person name="Magdelenat G."/>
            <person name="Matthews L."/>
            <person name="McCorrison J."/>
            <person name="Monaghan E.L."/>
            <person name="Mun J.H."/>
            <person name="Najar F.Z."/>
            <person name="Nicholson C."/>
            <person name="Noirot C."/>
            <person name="O'Bleness M."/>
            <person name="Paule C.R."/>
            <person name="Poulain J."/>
            <person name="Prion F."/>
            <person name="Qin B."/>
            <person name="Qu C."/>
            <person name="Retzel E.F."/>
            <person name="Riddle C."/>
            <person name="Sallet E."/>
            <person name="Samain S."/>
            <person name="Samson N."/>
            <person name="Sanders I."/>
            <person name="Saurat O."/>
            <person name="Scarpelli C."/>
            <person name="Schiex T."/>
            <person name="Segurens B."/>
            <person name="Severin A.J."/>
            <person name="Sherrier D.J."/>
            <person name="Shi R."/>
            <person name="Sims S."/>
            <person name="Singer S.R."/>
            <person name="Sinharoy S."/>
            <person name="Sterck L."/>
            <person name="Viollet A."/>
            <person name="Wang B.B."/>
            <person name="Wang K."/>
            <person name="Wang M."/>
            <person name="Wang X."/>
            <person name="Warfsmann J."/>
            <person name="Weissenbach J."/>
            <person name="White D.D."/>
            <person name="White J.D."/>
            <person name="Wiley G.B."/>
            <person name="Wincker P."/>
            <person name="Xing Y."/>
            <person name="Yang L."/>
            <person name="Yao Z."/>
            <person name="Ying F."/>
            <person name="Zhai J."/>
            <person name="Zhou L."/>
            <person name="Zuber A."/>
            <person name="Denarie J."/>
            <person name="Dixon R.A."/>
            <person name="May G.D."/>
            <person name="Schwartz D.C."/>
            <person name="Rogers J."/>
            <person name="Quetier F."/>
            <person name="Town C.D."/>
            <person name="Roe B.A."/>
        </authorList>
    </citation>
    <scope>NUCLEOTIDE SEQUENCE [LARGE SCALE GENOMIC DNA]</scope>
    <source>
        <strain evidence="1">A17</strain>
        <strain evidence="2 3">cv. Jemalong A17</strain>
    </source>
</reference>
<evidence type="ECO:0000313" key="2">
    <source>
        <dbReference type="EnsemblPlants" id="KEH37272"/>
    </source>
</evidence>
<keyword evidence="3" id="KW-1185">Reference proteome</keyword>
<reference evidence="2" key="3">
    <citation type="submission" date="2015-04" db="UniProtKB">
        <authorList>
            <consortium name="EnsemblPlants"/>
        </authorList>
    </citation>
    <scope>IDENTIFICATION</scope>
    <source>
        <strain evidence="2">cv. Jemalong A17</strain>
    </source>
</reference>
<evidence type="ECO:0000313" key="1">
    <source>
        <dbReference type="EMBL" id="KEH37272.1"/>
    </source>
</evidence>
<protein>
    <submittedName>
        <fullName evidence="1 2">Uncharacterized protein</fullName>
    </submittedName>
</protein>
<gene>
    <name evidence="1" type="ordered locus">MTR_2g436910</name>
</gene>
<proteinExistence type="predicted"/>
<organism evidence="1 3">
    <name type="scientific">Medicago truncatula</name>
    <name type="common">Barrel medic</name>
    <name type="synonym">Medicago tribuloides</name>
    <dbReference type="NCBI Taxonomy" id="3880"/>
    <lineage>
        <taxon>Eukaryota</taxon>
        <taxon>Viridiplantae</taxon>
        <taxon>Streptophyta</taxon>
        <taxon>Embryophyta</taxon>
        <taxon>Tracheophyta</taxon>
        <taxon>Spermatophyta</taxon>
        <taxon>Magnoliopsida</taxon>
        <taxon>eudicotyledons</taxon>
        <taxon>Gunneridae</taxon>
        <taxon>Pentapetalae</taxon>
        <taxon>rosids</taxon>
        <taxon>fabids</taxon>
        <taxon>Fabales</taxon>
        <taxon>Fabaceae</taxon>
        <taxon>Papilionoideae</taxon>
        <taxon>50 kb inversion clade</taxon>
        <taxon>NPAAA clade</taxon>
        <taxon>Hologalegina</taxon>
        <taxon>IRL clade</taxon>
        <taxon>Trifolieae</taxon>
        <taxon>Medicago</taxon>
    </lineage>
</organism>
<dbReference type="AlphaFoldDB" id="A0A072V623"/>
<evidence type="ECO:0000313" key="3">
    <source>
        <dbReference type="Proteomes" id="UP000002051"/>
    </source>
</evidence>
<dbReference type="EMBL" id="CM001218">
    <property type="protein sequence ID" value="KEH37272.1"/>
    <property type="molecule type" value="Genomic_DNA"/>
</dbReference>
<sequence>MVQMVDNFTAMLFDLLDRLTEHQRLTTAMTLWSLWKSRNLKLWEYIDTTPVPSYLVPVMFTASRAECKRPDNIFSWRKPPNGVIKCNVDASIFNNNSMVVYMVCAFEIHWGKFYLENHITCKFLLLFLKWKPLGC</sequence>
<dbReference type="HOGENOM" id="CLU_1888818_0_0_1"/>
<dbReference type="Proteomes" id="UP000002051">
    <property type="component" value="Chromosome 2"/>
</dbReference>